<evidence type="ECO:0008006" key="4">
    <source>
        <dbReference type="Google" id="ProtNLM"/>
    </source>
</evidence>
<gene>
    <name evidence="2" type="ORF">ACFPZI_01270</name>
</gene>
<organism evidence="2 3">
    <name type="scientific">Streptomyces chlorus</name>
    <dbReference type="NCBI Taxonomy" id="887452"/>
    <lineage>
        <taxon>Bacteria</taxon>
        <taxon>Bacillati</taxon>
        <taxon>Actinomycetota</taxon>
        <taxon>Actinomycetes</taxon>
        <taxon>Kitasatosporales</taxon>
        <taxon>Streptomycetaceae</taxon>
        <taxon>Streptomyces</taxon>
    </lineage>
</organism>
<accession>A0ABW1DRT5</accession>
<dbReference type="EMBL" id="JBHSOA010000003">
    <property type="protein sequence ID" value="MFC5850511.1"/>
    <property type="molecule type" value="Genomic_DNA"/>
</dbReference>
<feature type="transmembrane region" description="Helical" evidence="1">
    <location>
        <begin position="153"/>
        <end position="171"/>
    </location>
</feature>
<dbReference type="RefSeq" id="WP_381356910.1">
    <property type="nucleotide sequence ID" value="NZ_JBHSOA010000003.1"/>
</dbReference>
<feature type="transmembrane region" description="Helical" evidence="1">
    <location>
        <begin position="315"/>
        <end position="336"/>
    </location>
</feature>
<proteinExistence type="predicted"/>
<feature type="transmembrane region" description="Helical" evidence="1">
    <location>
        <begin position="371"/>
        <end position="390"/>
    </location>
</feature>
<feature type="transmembrane region" description="Helical" evidence="1">
    <location>
        <begin position="216"/>
        <end position="239"/>
    </location>
</feature>
<name>A0ABW1DRT5_9ACTN</name>
<sequence>MADGKDALLAGGRRRARARTSSPGAPRATGGTAPLAVLAAVFTVAQLVLVRPVLGLGWDEIVYVSQVTSHHPAAFFSAPRSRGVPLLVAPVASWSESTALLRVYLALLSGLGLYLALRAWRGLFPTRVLVTAGAFFASLWVTLFYGPQAMPNQWVAIGALIAVGCFLRYHADRSARGALWGVAAGAALMTLMRPTDAVWVTIPLLILALAGRHVRLLIALATGLAVGAAEWVAEAYAWYGGPGERLAEASRIQGGLGLQIAVDDQLRSLGGRGLCRPCTGTMPHPVITLWWFALPLLAVLALVVAVRARRALRTGLPLACAATAALPYLFMIGYAAPRFLQPAYALLAIPVADALWHLVRTPAGTWRPVVTSLVALALVGHLAVQLAVLMHTVDRNTDSRRDWARTAGELHRLGIRPPCLITGHEAIPVAYYTGCSSGGTGGNNENTTVAEILSTADRVPVAVLTGPGGTPPGYARAWSTHTISDLQVRIAPTPGQDAPRGAAADGPE</sequence>
<feature type="transmembrane region" description="Helical" evidence="1">
    <location>
        <begin position="129"/>
        <end position="147"/>
    </location>
</feature>
<dbReference type="Proteomes" id="UP001596180">
    <property type="component" value="Unassembled WGS sequence"/>
</dbReference>
<feature type="transmembrane region" description="Helical" evidence="1">
    <location>
        <begin position="35"/>
        <end position="54"/>
    </location>
</feature>
<feature type="transmembrane region" description="Helical" evidence="1">
    <location>
        <begin position="289"/>
        <end position="308"/>
    </location>
</feature>
<evidence type="ECO:0000256" key="1">
    <source>
        <dbReference type="SAM" id="Phobius"/>
    </source>
</evidence>
<evidence type="ECO:0000313" key="3">
    <source>
        <dbReference type="Proteomes" id="UP001596180"/>
    </source>
</evidence>
<keyword evidence="1" id="KW-0472">Membrane</keyword>
<comment type="caution">
    <text evidence="2">The sequence shown here is derived from an EMBL/GenBank/DDBJ whole genome shotgun (WGS) entry which is preliminary data.</text>
</comment>
<protein>
    <recommendedName>
        <fullName evidence="4">Integral membrane protein</fullName>
    </recommendedName>
</protein>
<evidence type="ECO:0000313" key="2">
    <source>
        <dbReference type="EMBL" id="MFC5850511.1"/>
    </source>
</evidence>
<feature type="transmembrane region" description="Helical" evidence="1">
    <location>
        <begin position="99"/>
        <end position="117"/>
    </location>
</feature>
<keyword evidence="3" id="KW-1185">Reference proteome</keyword>
<reference evidence="3" key="1">
    <citation type="journal article" date="2019" name="Int. J. Syst. Evol. Microbiol.">
        <title>The Global Catalogue of Microorganisms (GCM) 10K type strain sequencing project: providing services to taxonomists for standard genome sequencing and annotation.</title>
        <authorList>
            <consortium name="The Broad Institute Genomics Platform"/>
            <consortium name="The Broad Institute Genome Sequencing Center for Infectious Disease"/>
            <person name="Wu L."/>
            <person name="Ma J."/>
        </authorList>
    </citation>
    <scope>NUCLEOTIDE SEQUENCE [LARGE SCALE GENOMIC DNA]</scope>
    <source>
        <strain evidence="3">JCM 10411</strain>
    </source>
</reference>
<keyword evidence="1" id="KW-1133">Transmembrane helix</keyword>
<keyword evidence="1" id="KW-0812">Transmembrane</keyword>